<sequence length="199" mass="21473">MHHRDNTISKAIEGIGRRSLIQQTGQIATQHLKLSRRTIAVQTGEINLRRRAVVLIDPRKPRLAGIKVLHRLLKPHQTQHLPSRAAHIHILPATPKGRRLLDDRDIAIALRQPPCRSAACDAGPGDKNAARAALDAFELVDKMASVRTIWLGGIGGIMHHVVVVSEAGGCPFVGGSGCGVMKGLLASACRGRWMICVTG</sequence>
<dbReference type="Proteomes" id="UP000280395">
    <property type="component" value="Unassembled WGS sequence"/>
</dbReference>
<dbReference type="EMBL" id="RBUA01001053">
    <property type="protein sequence ID" value="RMU50489.1"/>
    <property type="molecule type" value="Genomic_DNA"/>
</dbReference>
<organism evidence="1 2">
    <name type="scientific">Pseudomonas syringae pv. avii</name>
    <dbReference type="NCBI Taxonomy" id="663959"/>
    <lineage>
        <taxon>Bacteria</taxon>
        <taxon>Pseudomonadati</taxon>
        <taxon>Pseudomonadota</taxon>
        <taxon>Gammaproteobacteria</taxon>
        <taxon>Pseudomonadales</taxon>
        <taxon>Pseudomonadaceae</taxon>
        <taxon>Pseudomonas</taxon>
        <taxon>Pseudomonas syringae</taxon>
    </lineage>
</organism>
<name>A0A3M5UX85_PSESX</name>
<dbReference type="AlphaFoldDB" id="A0A3M5UX85"/>
<comment type="caution">
    <text evidence="1">The sequence shown here is derived from an EMBL/GenBank/DDBJ whole genome shotgun (WGS) entry which is preliminary data.</text>
</comment>
<gene>
    <name evidence="1" type="ORF">ALP29_200026</name>
</gene>
<evidence type="ECO:0000313" key="2">
    <source>
        <dbReference type="Proteomes" id="UP000280395"/>
    </source>
</evidence>
<evidence type="ECO:0000313" key="1">
    <source>
        <dbReference type="EMBL" id="RMU50489.1"/>
    </source>
</evidence>
<proteinExistence type="predicted"/>
<reference evidence="1 2" key="1">
    <citation type="submission" date="2018-08" db="EMBL/GenBank/DDBJ databases">
        <title>Recombination of ecologically and evolutionarily significant loci maintains genetic cohesion in the Pseudomonas syringae species complex.</title>
        <authorList>
            <person name="Dillon M."/>
            <person name="Thakur S."/>
            <person name="Almeida R.N.D."/>
            <person name="Weir B.S."/>
            <person name="Guttman D.S."/>
        </authorList>
    </citation>
    <scope>NUCLEOTIDE SEQUENCE [LARGE SCALE GENOMIC DNA]</scope>
    <source>
        <strain evidence="1 2">ICMP 14479</strain>
    </source>
</reference>
<protein>
    <submittedName>
        <fullName evidence="1">Uncharacterized protein</fullName>
    </submittedName>
</protein>
<accession>A0A3M5UX85</accession>